<evidence type="ECO:0000313" key="2">
    <source>
        <dbReference type="Proteomes" id="UP000465609"/>
    </source>
</evidence>
<name>A0ABM7IJB2_9MYCO</name>
<evidence type="ECO:0000313" key="1">
    <source>
        <dbReference type="EMBL" id="BBX86847.1"/>
    </source>
</evidence>
<dbReference type="EMBL" id="AP022577">
    <property type="protein sequence ID" value="BBX86847.1"/>
    <property type="molecule type" value="Genomic_DNA"/>
</dbReference>
<reference evidence="1 2" key="1">
    <citation type="journal article" date="2019" name="Emerg. Microbes Infect.">
        <title>Comprehensive subspecies identification of 175 nontuberculous mycobacteria species based on 7547 genomic profiles.</title>
        <authorList>
            <person name="Matsumoto Y."/>
            <person name="Kinjo T."/>
            <person name="Motooka D."/>
            <person name="Nabeya D."/>
            <person name="Jung N."/>
            <person name="Uechi K."/>
            <person name="Horii T."/>
            <person name="Iida T."/>
            <person name="Fujita J."/>
            <person name="Nakamura S."/>
        </authorList>
    </citation>
    <scope>NUCLEOTIDE SEQUENCE [LARGE SCALE GENOMIC DNA]</scope>
    <source>
        <strain evidence="1 2">JCM 15296</strain>
    </source>
</reference>
<proteinExistence type="predicted"/>
<protein>
    <submittedName>
        <fullName evidence="1">Uncharacterized protein</fullName>
    </submittedName>
</protein>
<dbReference type="RefSeq" id="WP_163911630.1">
    <property type="nucleotide sequence ID" value="NZ_AP022577.1"/>
</dbReference>
<sequence length="155" mass="16262">MAATAAALRFSDVVATLPAAAEDGYPNTDLGAQLRLAARLLADDNLGLRIVHVPMVADFDRVLVATFREFGRRVSDNGSSGLDRGAASTVLLLGPTNPGIFGEPPSLTRLDVDDNLRATVNMTEFYATIAEGWFGVPENLVLPGSPKPIAGVIAS</sequence>
<gene>
    <name evidence="1" type="ORF">MAUB_47200</name>
</gene>
<organism evidence="1 2">
    <name type="scientific">Mycolicibacterium aubagnense</name>
    <dbReference type="NCBI Taxonomy" id="319707"/>
    <lineage>
        <taxon>Bacteria</taxon>
        <taxon>Bacillati</taxon>
        <taxon>Actinomycetota</taxon>
        <taxon>Actinomycetes</taxon>
        <taxon>Mycobacteriales</taxon>
        <taxon>Mycobacteriaceae</taxon>
        <taxon>Mycolicibacterium</taxon>
    </lineage>
</organism>
<keyword evidence="2" id="KW-1185">Reference proteome</keyword>
<dbReference type="Proteomes" id="UP000465609">
    <property type="component" value="Chromosome"/>
</dbReference>
<accession>A0ABM7IJB2</accession>